<dbReference type="Proteomes" id="UP000030129">
    <property type="component" value="Unassembled WGS sequence"/>
</dbReference>
<organism evidence="5 6">
    <name type="scientific">Flavobacterium beibuense F44-8</name>
    <dbReference type="NCBI Taxonomy" id="1406840"/>
    <lineage>
        <taxon>Bacteria</taxon>
        <taxon>Pseudomonadati</taxon>
        <taxon>Bacteroidota</taxon>
        <taxon>Flavobacteriia</taxon>
        <taxon>Flavobacteriales</taxon>
        <taxon>Flavobacteriaceae</taxon>
        <taxon>Flavobacterium</taxon>
    </lineage>
</organism>
<reference evidence="5 6" key="1">
    <citation type="submission" date="2013-09" db="EMBL/GenBank/DDBJ databases">
        <authorList>
            <person name="Zeng Z."/>
            <person name="Chen C."/>
        </authorList>
    </citation>
    <scope>NUCLEOTIDE SEQUENCE [LARGE SCALE GENOMIC DNA]</scope>
    <source>
        <strain evidence="5 6">F44-8</strain>
    </source>
</reference>
<dbReference type="SMART" id="SM00028">
    <property type="entry name" value="TPR"/>
    <property type="match status" value="3"/>
</dbReference>
<dbReference type="PANTHER" id="PTHR44943:SF8">
    <property type="entry name" value="TPR REPEAT-CONTAINING PROTEIN MJ0263"/>
    <property type="match status" value="1"/>
</dbReference>
<evidence type="ECO:0000256" key="1">
    <source>
        <dbReference type="ARBA" id="ARBA00022737"/>
    </source>
</evidence>
<sequence length="691" mass="78878">MKYFKHLTYVLSYLFCLTAWSQNMQEGFTHLETGRFAQAETFFENVLKNYPDNKTANLCYGRAVGLNGNPAKANAIFTTMLEQYPDDFEIELNYAESLLWNKKYSEAKVFYAGLIEKQPESFPALLGYANTLSNLKEYPEALSYVNKALDVSPGNANAMVSRKYIRLGYSAMLVQEKQYEEAQLMLDDNLKDFPNDKDTLLNKANIYLITKQTDVAKDTYSKIAVNANDSVVAMAGYSLADHINGKDKKALVWANKALEKAKNVNDEMVLKLAKERHIQALIWNRKFKEAEAAIEKERAVNPNEGYVLAASATLGMYKSDYRQSINDYENILAQDSLSFDGNLGIANAYFADGKPVEAYSAANKTLDIFKNQKDAEAFLQKLNITYSPFVEEKLGYSFDNGKNRAYYTNTSLSVPVSTKITFNGFYQYRKTKNDNTNVEAETNDFKIGMQFQALPKLSFNLALGSSNASSFNNSYSQFLADVFFKVKPFKMHDAEIGYKRDIQNFNADLIDSEITADNMYINYNVGTNFNLGWFTQYYYTSQSDGNDRNLLFTSLYYNFMYAPVLKAGINYQYISFQERRPEVYFSPKRFNVGEVFVDFLKDEQVAEPKSLFYNLNGAVGYQFIESDQKQATYRLQGKIGYKFSHRLLINLYGLHSNIASTTAAGFTYTELGFRLKWYLTSKPLFIRGKAK</sequence>
<dbReference type="eggNOG" id="COG0457">
    <property type="taxonomic scope" value="Bacteria"/>
</dbReference>
<evidence type="ECO:0000313" key="5">
    <source>
        <dbReference type="EMBL" id="KGO81629.1"/>
    </source>
</evidence>
<dbReference type="Gene3D" id="1.25.40.10">
    <property type="entry name" value="Tetratricopeptide repeat domain"/>
    <property type="match status" value="3"/>
</dbReference>
<dbReference type="InterPro" id="IPR019734">
    <property type="entry name" value="TPR_rpt"/>
</dbReference>
<dbReference type="RefSeq" id="WP_035133083.1">
    <property type="nucleotide sequence ID" value="NZ_JRLV01000007.1"/>
</dbReference>
<evidence type="ECO:0000256" key="3">
    <source>
        <dbReference type="PROSITE-ProRule" id="PRU00339"/>
    </source>
</evidence>
<dbReference type="AlphaFoldDB" id="A0A0A2LNX8"/>
<evidence type="ECO:0000256" key="2">
    <source>
        <dbReference type="ARBA" id="ARBA00022803"/>
    </source>
</evidence>
<feature type="chain" id="PRO_5001991187" evidence="4">
    <location>
        <begin position="22"/>
        <end position="691"/>
    </location>
</feature>
<evidence type="ECO:0000313" key="6">
    <source>
        <dbReference type="Proteomes" id="UP000030129"/>
    </source>
</evidence>
<dbReference type="PROSITE" id="PS50005">
    <property type="entry name" value="TPR"/>
    <property type="match status" value="1"/>
</dbReference>
<dbReference type="InterPro" id="IPR051685">
    <property type="entry name" value="Ycf3/AcsC/BcsC/TPR_MFPF"/>
</dbReference>
<feature type="repeat" description="TPR" evidence="3">
    <location>
        <begin position="122"/>
        <end position="155"/>
    </location>
</feature>
<keyword evidence="1" id="KW-0677">Repeat</keyword>
<name>A0A0A2LNX8_9FLAO</name>
<dbReference type="Pfam" id="PF13174">
    <property type="entry name" value="TPR_6"/>
    <property type="match status" value="1"/>
</dbReference>
<protein>
    <submittedName>
        <fullName evidence="5">Uncharacterized protein</fullName>
    </submittedName>
</protein>
<keyword evidence="6" id="KW-1185">Reference proteome</keyword>
<keyword evidence="2 3" id="KW-0802">TPR repeat</keyword>
<evidence type="ECO:0000256" key="4">
    <source>
        <dbReference type="SAM" id="SignalP"/>
    </source>
</evidence>
<gene>
    <name evidence="5" type="ORF">Q763_08280</name>
</gene>
<dbReference type="SUPFAM" id="SSF48452">
    <property type="entry name" value="TPR-like"/>
    <property type="match status" value="2"/>
</dbReference>
<dbReference type="PANTHER" id="PTHR44943">
    <property type="entry name" value="CELLULOSE SYNTHASE OPERON PROTEIN C"/>
    <property type="match status" value="1"/>
</dbReference>
<keyword evidence="4" id="KW-0732">Signal</keyword>
<dbReference type="Pfam" id="PF14559">
    <property type="entry name" value="TPR_19"/>
    <property type="match status" value="1"/>
</dbReference>
<accession>A0A0A2LNX8</accession>
<feature type="signal peptide" evidence="4">
    <location>
        <begin position="1"/>
        <end position="21"/>
    </location>
</feature>
<comment type="caution">
    <text evidence="5">The sequence shown here is derived from an EMBL/GenBank/DDBJ whole genome shotgun (WGS) entry which is preliminary data.</text>
</comment>
<dbReference type="Pfam" id="PF13432">
    <property type="entry name" value="TPR_16"/>
    <property type="match status" value="1"/>
</dbReference>
<dbReference type="InterPro" id="IPR011990">
    <property type="entry name" value="TPR-like_helical_dom_sf"/>
</dbReference>
<dbReference type="STRING" id="1406840.Q763_08280"/>
<proteinExistence type="predicted"/>
<dbReference type="EMBL" id="JRLV01000007">
    <property type="protein sequence ID" value="KGO81629.1"/>
    <property type="molecule type" value="Genomic_DNA"/>
</dbReference>